<organism evidence="3 4">
    <name type="scientific">Macrosiphum euphorbiae</name>
    <name type="common">potato aphid</name>
    <dbReference type="NCBI Taxonomy" id="13131"/>
    <lineage>
        <taxon>Eukaryota</taxon>
        <taxon>Metazoa</taxon>
        <taxon>Ecdysozoa</taxon>
        <taxon>Arthropoda</taxon>
        <taxon>Hexapoda</taxon>
        <taxon>Insecta</taxon>
        <taxon>Pterygota</taxon>
        <taxon>Neoptera</taxon>
        <taxon>Paraneoptera</taxon>
        <taxon>Hemiptera</taxon>
        <taxon>Sternorrhyncha</taxon>
        <taxon>Aphidomorpha</taxon>
        <taxon>Aphidoidea</taxon>
        <taxon>Aphididae</taxon>
        <taxon>Macrosiphini</taxon>
        <taxon>Macrosiphum</taxon>
    </lineage>
</organism>
<feature type="domain" description="V(D)J recombination-activating protein 1 RNase H" evidence="2">
    <location>
        <begin position="2"/>
        <end position="79"/>
    </location>
</feature>
<accession>A0AAV0WEF8</accession>
<keyword evidence="4" id="KW-1185">Reference proteome</keyword>
<evidence type="ECO:0000313" key="4">
    <source>
        <dbReference type="Proteomes" id="UP001160148"/>
    </source>
</evidence>
<protein>
    <recommendedName>
        <fullName evidence="2">V(D)J recombination-activating protein 1 RNase H domain-containing protein</fullName>
    </recommendedName>
</protein>
<evidence type="ECO:0000259" key="2">
    <source>
        <dbReference type="Pfam" id="PF26100"/>
    </source>
</evidence>
<comment type="caution">
    <text evidence="3">The sequence shown here is derived from an EMBL/GenBank/DDBJ whole genome shotgun (WGS) entry which is preliminary data.</text>
</comment>
<dbReference type="Pfam" id="PF26100">
    <property type="entry name" value="RAG1_RNase_H"/>
    <property type="match status" value="1"/>
</dbReference>
<name>A0AAV0WEF8_9HEMI</name>
<feature type="compositionally biased region" description="Polar residues" evidence="1">
    <location>
        <begin position="10"/>
        <end position="23"/>
    </location>
</feature>
<sequence>MLYKWGCDGSSGQSQYRQHFNDDSSTTDQAMFMFSIVPLELRSHSEVSDIKNNYEVIWSNPSPSSTKFCRPIKYMFKKETIQEY</sequence>
<dbReference type="InterPro" id="IPR058554">
    <property type="entry name" value="RAG1_RNase_H"/>
</dbReference>
<proteinExistence type="predicted"/>
<reference evidence="3 4" key="1">
    <citation type="submission" date="2023-01" db="EMBL/GenBank/DDBJ databases">
        <authorList>
            <person name="Whitehead M."/>
        </authorList>
    </citation>
    <scope>NUCLEOTIDE SEQUENCE [LARGE SCALE GENOMIC DNA]</scope>
</reference>
<dbReference type="EMBL" id="CARXXK010000002">
    <property type="protein sequence ID" value="CAI6354072.1"/>
    <property type="molecule type" value="Genomic_DNA"/>
</dbReference>
<evidence type="ECO:0000313" key="3">
    <source>
        <dbReference type="EMBL" id="CAI6354072.1"/>
    </source>
</evidence>
<evidence type="ECO:0000256" key="1">
    <source>
        <dbReference type="SAM" id="MobiDB-lite"/>
    </source>
</evidence>
<dbReference type="Proteomes" id="UP001160148">
    <property type="component" value="Unassembled WGS sequence"/>
</dbReference>
<gene>
    <name evidence="3" type="ORF">MEUPH1_LOCUS10118</name>
</gene>
<dbReference type="AlphaFoldDB" id="A0AAV0WEF8"/>
<feature type="region of interest" description="Disordered" evidence="1">
    <location>
        <begin position="1"/>
        <end position="23"/>
    </location>
</feature>